<protein>
    <submittedName>
        <fullName evidence="2">Uncharacterized protein</fullName>
    </submittedName>
</protein>
<dbReference type="AlphaFoldDB" id="A0AAE8M8R4"/>
<reference evidence="2" key="1">
    <citation type="submission" date="2018-03" db="EMBL/GenBank/DDBJ databases">
        <authorList>
            <person name="Guldener U."/>
        </authorList>
    </citation>
    <scope>NUCLEOTIDE SEQUENCE</scope>
</reference>
<organism evidence="2 3">
    <name type="scientific">Fusarium torulosum</name>
    <dbReference type="NCBI Taxonomy" id="33205"/>
    <lineage>
        <taxon>Eukaryota</taxon>
        <taxon>Fungi</taxon>
        <taxon>Dikarya</taxon>
        <taxon>Ascomycota</taxon>
        <taxon>Pezizomycotina</taxon>
        <taxon>Sordariomycetes</taxon>
        <taxon>Hypocreomycetidae</taxon>
        <taxon>Hypocreales</taxon>
        <taxon>Nectriaceae</taxon>
        <taxon>Fusarium</taxon>
    </lineage>
</organism>
<proteinExistence type="predicted"/>
<evidence type="ECO:0000256" key="1">
    <source>
        <dbReference type="SAM" id="MobiDB-lite"/>
    </source>
</evidence>
<feature type="compositionally biased region" description="Low complexity" evidence="1">
    <location>
        <begin position="64"/>
        <end position="76"/>
    </location>
</feature>
<comment type="caution">
    <text evidence="2">The sequence shown here is derived from an EMBL/GenBank/DDBJ whole genome shotgun (WGS) entry which is preliminary data.</text>
</comment>
<keyword evidence="3" id="KW-1185">Reference proteome</keyword>
<feature type="region of interest" description="Disordered" evidence="1">
    <location>
        <begin position="125"/>
        <end position="165"/>
    </location>
</feature>
<evidence type="ECO:0000313" key="3">
    <source>
        <dbReference type="Proteomes" id="UP001187734"/>
    </source>
</evidence>
<accession>A0AAE8M8R4</accession>
<feature type="region of interest" description="Disordered" evidence="1">
    <location>
        <begin position="27"/>
        <end position="76"/>
    </location>
</feature>
<feature type="compositionally biased region" description="Low complexity" evidence="1">
    <location>
        <begin position="129"/>
        <end position="157"/>
    </location>
</feature>
<evidence type="ECO:0000313" key="2">
    <source>
        <dbReference type="EMBL" id="SPJ76297.1"/>
    </source>
</evidence>
<name>A0AAE8M8R4_9HYPO</name>
<dbReference type="Proteomes" id="UP001187734">
    <property type="component" value="Unassembled WGS sequence"/>
</dbReference>
<feature type="compositionally biased region" description="Basic and acidic residues" evidence="1">
    <location>
        <begin position="27"/>
        <end position="41"/>
    </location>
</feature>
<sequence>MWKRCRSLDPRKPSKKRYFRKHLLDFARQQERQGEKAETRQKRLQTLPHALPTTGSSSIARVHTPTTTPTPTQSFGLSSSFSGSFITNTALEHAELETTVHNNQTAPPNTISQSELEHHDFFEISQPPSTTATTSFGSTSGDNSQDTSTTFTTQSTNLGESSLNNEGLLSDLSPLASWAQLCTPNASSTHGDLNHGSYQDYWHWYNPLAMTPAELGQHIQDMTWDIQQSAQPPTQNLTPENESFRVKATYVNGHQSLEALQFNDLLKLNFAPQAFLSKLREDSQGPIDVVRTPPGYERWAFTPDGAMAPLEFYLWAYLEYESPFIPFPPSWVRLWVYRGTGAADDTKITLGHAYFTTLEDQALI</sequence>
<gene>
    <name evidence="2" type="ORF">FTOL_06028</name>
</gene>
<dbReference type="EMBL" id="ONZP01000192">
    <property type="protein sequence ID" value="SPJ76297.1"/>
    <property type="molecule type" value="Genomic_DNA"/>
</dbReference>